<sequence>MTYREWPVDRPGIACVWSRTVAEAGTQRVVPDGCADVIWHQVTGRLFVAGPDTEGQVGAAEPGTMVGLRFEPGAIALGVPADELRDGRIDLDAFRPDGRELAQRLAEAEDPRQVLLDAFPAQVDPVIDQVRELAGHTGSVRAIADTVGLGERQLRRRSLAAFGYGPKVLHRVLRFDRAVRRARTGMPFAEVAYREGYTDQAHLAREVKVLAGTTLTALTGRRSPTS</sequence>
<dbReference type="RefSeq" id="WP_187221083.1">
    <property type="nucleotide sequence ID" value="NZ_JABVED010000008.1"/>
</dbReference>
<dbReference type="InterPro" id="IPR018060">
    <property type="entry name" value="HTH_AraC"/>
</dbReference>
<dbReference type="Proteomes" id="UP000734823">
    <property type="component" value="Unassembled WGS sequence"/>
</dbReference>
<evidence type="ECO:0000256" key="1">
    <source>
        <dbReference type="ARBA" id="ARBA00023015"/>
    </source>
</evidence>
<evidence type="ECO:0000259" key="4">
    <source>
        <dbReference type="PROSITE" id="PS01124"/>
    </source>
</evidence>
<evidence type="ECO:0000256" key="2">
    <source>
        <dbReference type="ARBA" id="ARBA00023125"/>
    </source>
</evidence>
<dbReference type="PANTHER" id="PTHR46796">
    <property type="entry name" value="HTH-TYPE TRANSCRIPTIONAL ACTIVATOR RHAS-RELATED"/>
    <property type="match status" value="1"/>
</dbReference>
<evidence type="ECO:0000256" key="3">
    <source>
        <dbReference type="ARBA" id="ARBA00023163"/>
    </source>
</evidence>
<dbReference type="InterPro" id="IPR046532">
    <property type="entry name" value="DUF6597"/>
</dbReference>
<keyword evidence="3" id="KW-0804">Transcription</keyword>
<protein>
    <submittedName>
        <fullName evidence="5">Helix-turn-helix transcriptional regulator</fullName>
    </submittedName>
</protein>
<reference evidence="5 6" key="1">
    <citation type="submission" date="2020-06" db="EMBL/GenBank/DDBJ databases">
        <title>Actinokineospora xiongansis sp. nov., isolated from soil of Baiyangdian.</title>
        <authorList>
            <person name="Zhang X."/>
        </authorList>
    </citation>
    <scope>NUCLEOTIDE SEQUENCE [LARGE SCALE GENOMIC DNA]</scope>
    <source>
        <strain evidence="5 6">HBU206404</strain>
    </source>
</reference>
<dbReference type="InterPro" id="IPR050204">
    <property type="entry name" value="AraC_XylS_family_regulators"/>
</dbReference>
<keyword evidence="2" id="KW-0238">DNA-binding</keyword>
<dbReference type="Pfam" id="PF20240">
    <property type="entry name" value="DUF6597"/>
    <property type="match status" value="1"/>
</dbReference>
<dbReference type="Pfam" id="PF12833">
    <property type="entry name" value="HTH_18"/>
    <property type="match status" value="1"/>
</dbReference>
<dbReference type="PANTHER" id="PTHR46796:SF15">
    <property type="entry name" value="BLL1074 PROTEIN"/>
    <property type="match status" value="1"/>
</dbReference>
<dbReference type="PROSITE" id="PS01124">
    <property type="entry name" value="HTH_ARAC_FAMILY_2"/>
    <property type="match status" value="1"/>
</dbReference>
<dbReference type="SMART" id="SM00342">
    <property type="entry name" value="HTH_ARAC"/>
    <property type="match status" value="1"/>
</dbReference>
<proteinExistence type="predicted"/>
<comment type="caution">
    <text evidence="5">The sequence shown here is derived from an EMBL/GenBank/DDBJ whole genome shotgun (WGS) entry which is preliminary data.</text>
</comment>
<dbReference type="EMBL" id="JABVED010000008">
    <property type="protein sequence ID" value="MBC6448597.1"/>
    <property type="molecule type" value="Genomic_DNA"/>
</dbReference>
<dbReference type="Gene3D" id="1.10.10.60">
    <property type="entry name" value="Homeodomain-like"/>
    <property type="match status" value="1"/>
</dbReference>
<feature type="domain" description="HTH araC/xylS-type" evidence="4">
    <location>
        <begin position="124"/>
        <end position="221"/>
    </location>
</feature>
<organism evidence="5 6">
    <name type="scientific">Actinokineospora xionganensis</name>
    <dbReference type="NCBI Taxonomy" id="2684470"/>
    <lineage>
        <taxon>Bacteria</taxon>
        <taxon>Bacillati</taxon>
        <taxon>Actinomycetota</taxon>
        <taxon>Actinomycetes</taxon>
        <taxon>Pseudonocardiales</taxon>
        <taxon>Pseudonocardiaceae</taxon>
        <taxon>Actinokineospora</taxon>
    </lineage>
</organism>
<name>A0ABR7L8F7_9PSEU</name>
<evidence type="ECO:0000313" key="5">
    <source>
        <dbReference type="EMBL" id="MBC6448597.1"/>
    </source>
</evidence>
<keyword evidence="1" id="KW-0805">Transcription regulation</keyword>
<accession>A0ABR7L8F7</accession>
<gene>
    <name evidence="5" type="ORF">GPZ80_15585</name>
</gene>
<keyword evidence="6" id="KW-1185">Reference proteome</keyword>
<evidence type="ECO:0000313" key="6">
    <source>
        <dbReference type="Proteomes" id="UP000734823"/>
    </source>
</evidence>